<keyword evidence="1" id="KW-0175">Coiled coil</keyword>
<reference evidence="3 4" key="1">
    <citation type="submission" date="2010-02" db="EMBL/GenBank/DDBJ databases">
        <authorList>
            <person name="Weinstock G."/>
            <person name="Sodergren E."/>
            <person name="Clifton S."/>
            <person name="Fulton L."/>
            <person name="Fulton B."/>
            <person name="Courtney L."/>
            <person name="Fronick C."/>
            <person name="Harrison M."/>
            <person name="Strong C."/>
            <person name="Farmer C."/>
            <person name="Delahaunty K."/>
            <person name="Markovic C."/>
            <person name="Hall O."/>
            <person name="Minx P."/>
            <person name="Tomlinson C."/>
            <person name="Mitreva M."/>
            <person name="Nelson J."/>
            <person name="Hou S."/>
            <person name="Wollam A."/>
            <person name="Pepin K.H."/>
            <person name="Johnson M."/>
            <person name="Bhonagiri V."/>
            <person name="Zhang X."/>
            <person name="Suruliraj S."/>
            <person name="Warren W."/>
            <person name="Chinwalla A."/>
            <person name="Mardis E.R."/>
            <person name="Wilson R.K."/>
        </authorList>
    </citation>
    <scope>NUCLEOTIDE SEQUENCE [LARGE SCALE GENOMIC DNA]</scope>
    <source>
        <strain evidence="3 4">ATCC 33693</strain>
    </source>
</reference>
<dbReference type="RefSeq" id="WP_005971283.1">
    <property type="nucleotide sequence ID" value="NZ_GG665893.1"/>
</dbReference>
<evidence type="ECO:0000256" key="1">
    <source>
        <dbReference type="SAM" id="Coils"/>
    </source>
</evidence>
<organism evidence="3 4">
    <name type="scientific">Fusobacterium periodonticum ATCC 33693</name>
    <dbReference type="NCBI Taxonomy" id="546275"/>
    <lineage>
        <taxon>Bacteria</taxon>
        <taxon>Fusobacteriati</taxon>
        <taxon>Fusobacteriota</taxon>
        <taxon>Fusobacteriia</taxon>
        <taxon>Fusobacteriales</taxon>
        <taxon>Fusobacteriaceae</taxon>
        <taxon>Fusobacterium</taxon>
    </lineage>
</organism>
<accession>D4CSU4</accession>
<dbReference type="HOGENOM" id="CLU_000258_0_0_0"/>
<dbReference type="NCBIfam" id="NF033175">
    <property type="entry name" value="fuso_auto_Nterm"/>
    <property type="match status" value="2"/>
</dbReference>
<feature type="coiled-coil region" evidence="1">
    <location>
        <begin position="169"/>
        <end position="214"/>
    </location>
</feature>
<dbReference type="InterPro" id="IPR036709">
    <property type="entry name" value="Autotransporte_beta_dom_sf"/>
</dbReference>
<name>D4CSU4_9FUSO</name>
<dbReference type="eggNOG" id="COG3210">
    <property type="taxonomic scope" value="Bacteria"/>
</dbReference>
<feature type="domain" description="Autotransporter" evidence="2">
    <location>
        <begin position="1994"/>
        <end position="2287"/>
    </location>
</feature>
<dbReference type="Proteomes" id="UP000003748">
    <property type="component" value="Unassembled WGS sequence"/>
</dbReference>
<comment type="caution">
    <text evidence="3">The sequence shown here is derived from an EMBL/GenBank/DDBJ whole genome shotgun (WGS) entry which is preliminary data.</text>
</comment>
<evidence type="ECO:0000259" key="2">
    <source>
        <dbReference type="PROSITE" id="PS51208"/>
    </source>
</evidence>
<dbReference type="Pfam" id="PF03797">
    <property type="entry name" value="Autotransporter"/>
    <property type="match status" value="1"/>
</dbReference>
<dbReference type="STRING" id="546275.FUSPEROL_00453"/>
<dbReference type="InterPro" id="IPR053787">
    <property type="entry name" value="Autotransptr-assoc_N"/>
</dbReference>
<dbReference type="EMBL" id="ACJY01000030">
    <property type="protein sequence ID" value="EFE87608.1"/>
    <property type="molecule type" value="Genomic_DNA"/>
</dbReference>
<dbReference type="InterPro" id="IPR005546">
    <property type="entry name" value="Autotransporte_beta"/>
</dbReference>
<protein>
    <submittedName>
        <fullName evidence="3">Outer membrane autotransporter barrel domain protein</fullName>
    </submittedName>
</protein>
<evidence type="ECO:0000313" key="3">
    <source>
        <dbReference type="EMBL" id="EFE87608.1"/>
    </source>
</evidence>
<dbReference type="Gene3D" id="2.40.128.130">
    <property type="entry name" value="Autotransporter beta-domain"/>
    <property type="match status" value="1"/>
</dbReference>
<dbReference type="SMART" id="SM00869">
    <property type="entry name" value="Autotransporter"/>
    <property type="match status" value="1"/>
</dbReference>
<dbReference type="PROSITE" id="PS51208">
    <property type="entry name" value="AUTOTRANSPORTER"/>
    <property type="match status" value="1"/>
</dbReference>
<dbReference type="SUPFAM" id="SSF103515">
    <property type="entry name" value="Autotransporter"/>
    <property type="match status" value="1"/>
</dbReference>
<proteinExistence type="predicted"/>
<gene>
    <name evidence="3" type="ORF">FUSPEROL_00453</name>
</gene>
<dbReference type="OrthoDB" id="78031at2"/>
<dbReference type="GeneID" id="78418759"/>
<evidence type="ECO:0000313" key="4">
    <source>
        <dbReference type="Proteomes" id="UP000003748"/>
    </source>
</evidence>
<sequence>MGNNSLSNTEKSLRSIAKRYENVKYSVGLAVLFLMNGASAFSDTNAIQEIDKQKEVAKDSQAGKTVVKETKAEKKQTSQKLKASWVNMQFGANDMYSNYFAVPKAKVEKTSVVKSEKTVLVASADNTTSLPMFAKLLTDIEETTENRTEVLTAIANKEVAPTETATPTMEEIKASKQELRSSVGNLQDKIDTARRENSKEIDGLRLELIQLMEQGDQVVKSPWSSWQFGANYTYEDWGGSYKGRGDKAKEKLELTKKTDPLERFKASSQMSSTYGTTSLDLVYEPPREVEVSAGIRPKEVNKRAPGFVPPEPSGSLPPFEPKIIQPPKAPEVTPPDPVVVSPLSFPSSGANPSVAYYWWNGNQGDISQVSLEKGTFYKKRGAGITVKDFLAKAAPKGGTTGSPATSGADAMTLATPTAGAGAIAAPGTVPAGQYKLADGTYNNNNNFFLTLLNTPYSYFGSDVKVSVSGDNSTVINLEQEGHVTATLDDFETANYIDAAEKARLQGYRDLLINSTVYTSPTTTAPSKTPTLYFNNKGIVEIGGKNSIFLLGTTHTNGDKRVNLIENSGKIVAMNDDPTSESQYVFYHSPDTSQQTSTVYVNKGTIDVYSKKSTAILYSRNNLIHTDVASINQGEINLYGEESLGVVVNNAGNLRKGSNFVLETPLSQYGDYSIGVYIKNDLVNETTNKSKNIVRTVIGKANNKNQYEYINDSGVTTKLDISGNKTGLSEDFVDAAKGLLIDTTATIETELYVPQIELERYSRKSLGIYTMNGKLKVLQETGKTNELKISGGEGNIGIYASGGDIDYTGNITMGGSALPDNQTDANKSGGNKAGKGNIGIFSTNAKTINVNGDFKTYNSNGNTIDGLGVYANAASKVNLKKNTEIKLEAGETGQNTGIFATGAGTVVSVGADQTTSTTFTTGENATSSSSITVDGKDKKLGTALYSQNGGVIKANGSNHNNGLKITVVNGAVAIASEGTGSKVNTQFSNIDYSGEGYALYTKNGGEIDVSNSNISLRGNATGFERDVAVATSPITFTGTTITAYSNNVTIMNLRNVPALNLSTLNTNLSTYTGGVTHSAGTDPVTGEVYNKYKTAAVDGLSAYNIDTDLDKSIATDDANATTNDYVFTRRMAVQRGIINLKPGKNVKAILSTADLTKIGETSVVGLSMNSSSYATSNAEAGINLEANTTVTADRTTAGNGAVGLYMNYGKVNTDASSIINVEKETSNSANDSAVGIYSVNGSEVTNAGQVNVGGQNSIGILGVAYRIDSTTNTPKVNEFGAAALGQGKATVLNKGQVSLDGANATGIYIKNNNASATRATAVGTNDTTGVITLTGDSSTGISGDKATLENKGTININGQKSVGMFAKNSSELTNSGTINLATGLSENEPNIGIYTKDADTNVTNSKDIIGGNNTYGIYGKTVSLTGTGKIELGDASVGIFSDAEYTSTPAVATIDLANGSKLKVGAKESVGVFATGKNQNISSKGDIEVGDSSFAFVVRGTGTTLKTDNTNGVTLGNDATFIYSNDTTGNIENKTALTATGSKNYGIYAAGTATNLANMNFGTGVGNVGMYSIGGGTLTNGSATVSPTITVSASDVVNKLYGIGMAAGYVNDAGTLVSTGNIVNYGTIKVEKDNGIGMFATGSGSTATNRGRIELSGKNTTGMYLDNNAIGYNYGTITTVPNPTNDGIVGVVASNGAIIKNYGTINIVDGSNLTGVFINKGTQAANYDDQIPGGGTGVLNGKIEVKTQSPTGKTVAGIDIKAPGDGTATIYRDGTRVTPIAVDTVTATPKPLSVNVGTTSLDLSATDLATPSLGQASSIGMYVDTSGVNYTNPIQGLNNLTGLKKVDLIFGTEASKYTNEKDIEVGQNILKPYNDVITSLSGGTSMKFSFTSGSLTWIATATQNTDDTLKALYLSKIPYTAFAKDQNTGNFLAGLEQRYGVEGLGTREKALFDKLNGIGKGEAALFAQAVDQMKGNQYSNVQQRIQATGNILDREFDYLKGNWSNPTKDSNKIKTFGARGEYNTDTAGVEDYKNNAYGVAYVHEDETVRLGESVGWYAGVVENKLKFKDLGNSKEDQLQGKLGMFKSVPFDENNSLNWTISGDIFVGYNKMNRRYLVVDDIFGAKSRYYTYGLGVKNEISKSFRLSEGFSFIPHAGLNLEYGRFSKIREKSGEMRLEVKANDYFSIRPEVGADLAYKHSFGNNNLKVSVGVAYENELGKVANANNKARVAYTAADWYDLRGEKEDRRGNVKTDLNIGWDNQKFGVTANVGYDTKGNNVRGGVGLRVIF</sequence>